<gene>
    <name evidence="2" type="ORF">B0T14DRAFT_556270</name>
</gene>
<proteinExistence type="predicted"/>
<protein>
    <submittedName>
        <fullName evidence="2">Uncharacterized protein</fullName>
    </submittedName>
</protein>
<keyword evidence="3" id="KW-1185">Reference proteome</keyword>
<reference evidence="2" key="1">
    <citation type="submission" date="2023-06" db="EMBL/GenBank/DDBJ databases">
        <title>Genome-scale phylogeny and comparative genomics of the fungal order Sordariales.</title>
        <authorList>
            <consortium name="Lawrence Berkeley National Laboratory"/>
            <person name="Hensen N."/>
            <person name="Bonometti L."/>
            <person name="Westerberg I."/>
            <person name="Brannstrom I.O."/>
            <person name="Guillou S."/>
            <person name="Cros-Aarteil S."/>
            <person name="Calhoun S."/>
            <person name="Haridas S."/>
            <person name="Kuo A."/>
            <person name="Mondo S."/>
            <person name="Pangilinan J."/>
            <person name="Riley R."/>
            <person name="Labutti K."/>
            <person name="Andreopoulos B."/>
            <person name="Lipzen A."/>
            <person name="Chen C."/>
            <person name="Yanf M."/>
            <person name="Daum C."/>
            <person name="Ng V."/>
            <person name="Clum A."/>
            <person name="Steindorff A."/>
            <person name="Ohm R."/>
            <person name="Martin F."/>
            <person name="Silar P."/>
            <person name="Natvig D."/>
            <person name="Lalanne C."/>
            <person name="Gautier V."/>
            <person name="Ament-Velasquez S.L."/>
            <person name="Kruys A."/>
            <person name="Hutchinson M.I."/>
            <person name="Powell A.J."/>
            <person name="Barry K."/>
            <person name="Miller A.N."/>
            <person name="Grigoriev I.V."/>
            <person name="Debuchy R."/>
            <person name="Gladieux P."/>
            <person name="Thoren M.H."/>
            <person name="Johannesson H."/>
        </authorList>
    </citation>
    <scope>NUCLEOTIDE SEQUENCE</scope>
    <source>
        <strain evidence="2">CBS 606.72</strain>
    </source>
</reference>
<sequence>MTTMAARWHPYTVLGLQGDEAPEGEIQCSAICYGQKRRGHRCRWTTDAEEWINGDDDRDNARRMLSALERKFPSEVTLDDLKELAAVCVCRRRHRHMGGDVAGKWLKQVQGLAAIPAEAPPRPSTPGQANPSQHPPNVYTCGNPTPPRSQENLKLSSSGTSSVDPPPKFDLPVFESSPSHQTDQELRDAKAKISDLSSRNEKLNARLGEQDFIECMTKEKLERVQKKLDKLSSEKDSLIEQSKKDLARQRELMEEKSRLVEQSKKDLAVQRQLTEENRALSQEMATLKRQLESAAAENDSLRGELDCMTAENSSLRGALNSVTAENKSLRGELGFAAAENESLQGQLDSAVADNNKLEGQNAGVAGELRETQDALRVSRQIVSHLERKLQDERAKLVLRALYTP</sequence>
<comment type="caution">
    <text evidence="2">The sequence shown here is derived from an EMBL/GenBank/DDBJ whole genome shotgun (WGS) entry which is preliminary data.</text>
</comment>
<accession>A0AA39WK72</accession>
<evidence type="ECO:0000256" key="1">
    <source>
        <dbReference type="SAM" id="MobiDB-lite"/>
    </source>
</evidence>
<dbReference type="Gene3D" id="6.10.250.3110">
    <property type="match status" value="1"/>
</dbReference>
<evidence type="ECO:0000313" key="2">
    <source>
        <dbReference type="EMBL" id="KAK0616887.1"/>
    </source>
</evidence>
<evidence type="ECO:0000313" key="3">
    <source>
        <dbReference type="Proteomes" id="UP001175000"/>
    </source>
</evidence>
<dbReference type="Proteomes" id="UP001175000">
    <property type="component" value="Unassembled WGS sequence"/>
</dbReference>
<organism evidence="2 3">
    <name type="scientific">Immersiella caudata</name>
    <dbReference type="NCBI Taxonomy" id="314043"/>
    <lineage>
        <taxon>Eukaryota</taxon>
        <taxon>Fungi</taxon>
        <taxon>Dikarya</taxon>
        <taxon>Ascomycota</taxon>
        <taxon>Pezizomycotina</taxon>
        <taxon>Sordariomycetes</taxon>
        <taxon>Sordariomycetidae</taxon>
        <taxon>Sordariales</taxon>
        <taxon>Lasiosphaeriaceae</taxon>
        <taxon>Immersiella</taxon>
    </lineage>
</organism>
<feature type="compositionally biased region" description="Basic and acidic residues" evidence="1">
    <location>
        <begin position="182"/>
        <end position="191"/>
    </location>
</feature>
<feature type="region of interest" description="Disordered" evidence="1">
    <location>
        <begin position="117"/>
        <end position="191"/>
    </location>
</feature>
<dbReference type="AlphaFoldDB" id="A0AA39WK72"/>
<feature type="compositionally biased region" description="Polar residues" evidence="1">
    <location>
        <begin position="140"/>
        <end position="163"/>
    </location>
</feature>
<name>A0AA39WK72_9PEZI</name>
<dbReference type="EMBL" id="JAULSU010000005">
    <property type="protein sequence ID" value="KAK0616887.1"/>
    <property type="molecule type" value="Genomic_DNA"/>
</dbReference>